<dbReference type="InterPro" id="IPR002934">
    <property type="entry name" value="Polymerase_NTP_transf_dom"/>
</dbReference>
<dbReference type="Pfam" id="PF13427">
    <property type="entry name" value="AadA_C"/>
    <property type="match status" value="1"/>
</dbReference>
<keyword evidence="4" id="KW-0547">Nucleotide-binding</keyword>
<organism evidence="7 8">
    <name type="scientific">Sutcliffiella rhizosphaerae</name>
    <dbReference type="NCBI Taxonomy" id="2880967"/>
    <lineage>
        <taxon>Bacteria</taxon>
        <taxon>Bacillati</taxon>
        <taxon>Bacillota</taxon>
        <taxon>Bacilli</taxon>
        <taxon>Bacillales</taxon>
        <taxon>Bacillaceae</taxon>
        <taxon>Sutcliffiella</taxon>
    </lineage>
</organism>
<dbReference type="Pfam" id="PF01909">
    <property type="entry name" value="NTP_transf_2"/>
    <property type="match status" value="1"/>
</dbReference>
<name>A0ABM8YNK7_9BACI</name>
<dbReference type="InterPro" id="IPR025184">
    <property type="entry name" value="AadA_C"/>
</dbReference>
<dbReference type="InterPro" id="IPR043519">
    <property type="entry name" value="NT_sf"/>
</dbReference>
<evidence type="ECO:0000259" key="6">
    <source>
        <dbReference type="Pfam" id="PF13427"/>
    </source>
</evidence>
<evidence type="ECO:0000259" key="5">
    <source>
        <dbReference type="Pfam" id="PF01909"/>
    </source>
</evidence>
<evidence type="ECO:0000256" key="2">
    <source>
        <dbReference type="ARBA" id="ARBA00023251"/>
    </source>
</evidence>
<keyword evidence="8" id="KW-1185">Reference proteome</keyword>
<evidence type="ECO:0000313" key="8">
    <source>
        <dbReference type="Proteomes" id="UP000789833"/>
    </source>
</evidence>
<dbReference type="PIRSF" id="PIRSF000819">
    <property type="entry name" value="Streptomycin_3-adenylyltransf"/>
    <property type="match status" value="1"/>
</dbReference>
<keyword evidence="2 4" id="KW-0046">Antibiotic resistance</keyword>
<evidence type="ECO:0000313" key="7">
    <source>
        <dbReference type="EMBL" id="CAG9621570.1"/>
    </source>
</evidence>
<keyword evidence="4" id="KW-0067">ATP-binding</keyword>
<sequence>MKPCILLDQAVEAFLKDITSNIKNTLQSNYTGTYLHGSVTLGGFNPNRSDIDILVVTKSEIPIASQLRLARFFLQCSKNPYPIEISFLAESQLSPWFHPTPYEFHYSEAWREIYLKEMETGRYKHINEKIKNDPDLAAHITNLNYSGTNFDGPPIHEIFPQVPKKDYLATLLLDFKDCLTNMEQDPVYTVLNTIRVYKYVKDGEIISKKDAGQYGEKHLPYLYNPTIKKVVNAYSKNTNETFSTQELSVFKAFIHSKIEEVLP</sequence>
<keyword evidence="1 4" id="KW-0808">Transferase</keyword>
<accession>A0ABM8YNK7</accession>
<comment type="caution">
    <text evidence="7">The sequence shown here is derived from an EMBL/GenBank/DDBJ whole genome shotgun (WGS) entry which is preliminary data.</text>
</comment>
<dbReference type="CDD" id="cd05403">
    <property type="entry name" value="NT_KNTase_like"/>
    <property type="match status" value="1"/>
</dbReference>
<feature type="domain" description="Adenylyltransferase AadA C-terminal" evidence="6">
    <location>
        <begin position="157"/>
        <end position="254"/>
    </location>
</feature>
<reference evidence="7 8" key="1">
    <citation type="submission" date="2021-10" db="EMBL/GenBank/DDBJ databases">
        <authorList>
            <person name="Criscuolo A."/>
        </authorList>
    </citation>
    <scope>NUCLEOTIDE SEQUENCE [LARGE SCALE GENOMIC DNA]</scope>
    <source>
        <strain evidence="8">CIP 111883</strain>
    </source>
</reference>
<dbReference type="RefSeq" id="WP_230501448.1">
    <property type="nucleotide sequence ID" value="NZ_CAKJTJ010000011.1"/>
</dbReference>
<feature type="domain" description="Polymerase nucleotidyl transferase" evidence="5">
    <location>
        <begin position="23"/>
        <end position="62"/>
    </location>
</feature>
<dbReference type="Gene3D" id="3.30.460.10">
    <property type="entry name" value="Beta Polymerase, domain 2"/>
    <property type="match status" value="1"/>
</dbReference>
<keyword evidence="4" id="KW-0548">Nucleotidyltransferase</keyword>
<proteinExistence type="predicted"/>
<dbReference type="SUPFAM" id="SSF81301">
    <property type="entry name" value="Nucleotidyltransferase"/>
    <property type="match status" value="1"/>
</dbReference>
<dbReference type="InterPro" id="IPR024172">
    <property type="entry name" value="AadA/Aad9"/>
</dbReference>
<evidence type="ECO:0000256" key="3">
    <source>
        <dbReference type="ARBA" id="ARBA00047831"/>
    </source>
</evidence>
<dbReference type="EMBL" id="CAKJTJ010000011">
    <property type="protein sequence ID" value="CAG9621570.1"/>
    <property type="molecule type" value="Genomic_DNA"/>
</dbReference>
<gene>
    <name evidence="7" type="ORF">BACCIP111883_02343</name>
</gene>
<evidence type="ECO:0000256" key="1">
    <source>
        <dbReference type="ARBA" id="ARBA00022679"/>
    </source>
</evidence>
<protein>
    <recommendedName>
        <fullName evidence="4">Spectinomycin 9-adenylyltransferase</fullName>
    </recommendedName>
</protein>
<dbReference type="Proteomes" id="UP000789833">
    <property type="component" value="Unassembled WGS sequence"/>
</dbReference>
<comment type="catalytic activity">
    <reaction evidence="3 4">
        <text>spectinomycin + ATP = 9-O-adenylylspectinomycin + diphosphate</text>
        <dbReference type="Rhea" id="RHEA:63228"/>
        <dbReference type="ChEBI" id="CHEBI:30616"/>
        <dbReference type="ChEBI" id="CHEBI:33019"/>
        <dbReference type="ChEBI" id="CHEBI:146260"/>
        <dbReference type="ChEBI" id="CHEBI:146261"/>
    </reaction>
</comment>
<evidence type="ECO:0000256" key="4">
    <source>
        <dbReference type="PIRNR" id="PIRNR000819"/>
    </source>
</evidence>